<proteinExistence type="predicted"/>
<protein>
    <submittedName>
        <fullName evidence="1">Uncharacterized protein</fullName>
    </submittedName>
</protein>
<organism evidence="1 2">
    <name type="scientific">Halorientalis persicus</name>
    <dbReference type="NCBI Taxonomy" id="1367881"/>
    <lineage>
        <taxon>Archaea</taxon>
        <taxon>Methanobacteriati</taxon>
        <taxon>Methanobacteriota</taxon>
        <taxon>Stenosarchaea group</taxon>
        <taxon>Halobacteria</taxon>
        <taxon>Halobacteriales</taxon>
        <taxon>Haloarculaceae</taxon>
        <taxon>Halorientalis</taxon>
    </lineage>
</organism>
<gene>
    <name evidence="1" type="ORF">SAMN05216388_1003275</name>
</gene>
<dbReference type="Proteomes" id="UP000198775">
    <property type="component" value="Unassembled WGS sequence"/>
</dbReference>
<reference evidence="2" key="1">
    <citation type="submission" date="2016-10" db="EMBL/GenBank/DDBJ databases">
        <authorList>
            <person name="Varghese N."/>
            <person name="Submissions S."/>
        </authorList>
    </citation>
    <scope>NUCLEOTIDE SEQUENCE [LARGE SCALE GENOMIC DNA]</scope>
    <source>
        <strain evidence="2">IBRC-M 10043</strain>
    </source>
</reference>
<name>A0A1H8H2C0_9EURY</name>
<dbReference type="RefSeq" id="WP_092658316.1">
    <property type="nucleotide sequence ID" value="NZ_FOCX01000003.1"/>
</dbReference>
<evidence type="ECO:0000313" key="1">
    <source>
        <dbReference type="EMBL" id="SEN50492.1"/>
    </source>
</evidence>
<dbReference type="EMBL" id="FOCX01000003">
    <property type="protein sequence ID" value="SEN50492.1"/>
    <property type="molecule type" value="Genomic_DNA"/>
</dbReference>
<evidence type="ECO:0000313" key="2">
    <source>
        <dbReference type="Proteomes" id="UP000198775"/>
    </source>
</evidence>
<keyword evidence="2" id="KW-1185">Reference proteome</keyword>
<sequence length="60" mass="6596">MEDPHLSVPDAASFERLLTKLIRLAHENGIDIEGGWDVDGDDGHPDWDVVVTVVDRAADD</sequence>
<accession>A0A1H8H2C0</accession>
<dbReference type="AlphaFoldDB" id="A0A1H8H2C0"/>